<protein>
    <recommendedName>
        <fullName evidence="2">DUF4283 domain-containing protein</fullName>
    </recommendedName>
</protein>
<feature type="compositionally biased region" description="Pro residues" evidence="1">
    <location>
        <begin position="253"/>
        <end position="264"/>
    </location>
</feature>
<dbReference type="InterPro" id="IPR025558">
    <property type="entry name" value="DUF4283"/>
</dbReference>
<dbReference type="InterPro" id="IPR040256">
    <property type="entry name" value="At4g02000-like"/>
</dbReference>
<feature type="domain" description="DUF4283" evidence="2">
    <location>
        <begin position="64"/>
        <end position="145"/>
    </location>
</feature>
<feature type="region of interest" description="Disordered" evidence="1">
    <location>
        <begin position="253"/>
        <end position="435"/>
    </location>
</feature>
<dbReference type="OrthoDB" id="1096772at2759"/>
<accession>A0A8T3BX50</accession>
<dbReference type="PANTHER" id="PTHR31286:SF180">
    <property type="entry name" value="OS10G0362600 PROTEIN"/>
    <property type="match status" value="1"/>
</dbReference>
<dbReference type="AlphaFoldDB" id="A0A8T3BX50"/>
<dbReference type="EMBL" id="JAGYWB010000006">
    <property type="protein sequence ID" value="KAI0520167.1"/>
    <property type="molecule type" value="Genomic_DNA"/>
</dbReference>
<feature type="compositionally biased region" description="Polar residues" evidence="1">
    <location>
        <begin position="284"/>
        <end position="310"/>
    </location>
</feature>
<dbReference type="PANTHER" id="PTHR31286">
    <property type="entry name" value="GLYCINE-RICH CELL WALL STRUCTURAL PROTEIN 1.8-LIKE"/>
    <property type="match status" value="1"/>
</dbReference>
<organism evidence="3 4">
    <name type="scientific">Dendrobium nobile</name>
    <name type="common">Orchid</name>
    <dbReference type="NCBI Taxonomy" id="94219"/>
    <lineage>
        <taxon>Eukaryota</taxon>
        <taxon>Viridiplantae</taxon>
        <taxon>Streptophyta</taxon>
        <taxon>Embryophyta</taxon>
        <taxon>Tracheophyta</taxon>
        <taxon>Spermatophyta</taxon>
        <taxon>Magnoliopsida</taxon>
        <taxon>Liliopsida</taxon>
        <taxon>Asparagales</taxon>
        <taxon>Orchidaceae</taxon>
        <taxon>Epidendroideae</taxon>
        <taxon>Malaxideae</taxon>
        <taxon>Dendrobiinae</taxon>
        <taxon>Dendrobium</taxon>
    </lineage>
</organism>
<sequence length="435" mass="47380">MASLHLDFPPPPSASVLGVPPSGGSYAENVSTTVPKANVFPVSFYAPGQKKLSFNINDLSEGKTVWNNALIGYSLGPRPFYERLLKAMQKLWPLKSSMSLLSLADGFFLLKFTTSEDLESILSGGPWFLLGKPFILQRWSPKFKPKCDEAAPIPIWIKIVDFPLALWTPTGISRIASYIGIPISVDALTANRTRLTFARVCVLITKDSILHEEIPIEIDGEDMVLSVLYDWKPDRCEGCGSLIHPFSLCPKNPNPQPVLPPQPPKNRGRSTSRHRAPQLRRSPSKQPSQNPSFVAETSTNPINPQQNLIPDSSPPGSEILPVSQNPTLNPPLPNLNSPTEISSSSEQPTPHYQPNIPKIPLGNKFAFLQSAEEDPPNPDDSVSENDSSSIPTIGEEPPDTSTSLGKKSIPVKGKSPTKSKPPKGKSAKKAKPTKS</sequence>
<name>A0A8T3BX50_DENNO</name>
<evidence type="ECO:0000256" key="1">
    <source>
        <dbReference type="SAM" id="MobiDB-lite"/>
    </source>
</evidence>
<feature type="compositionally biased region" description="Acidic residues" evidence="1">
    <location>
        <begin position="371"/>
        <end position="383"/>
    </location>
</feature>
<evidence type="ECO:0000313" key="4">
    <source>
        <dbReference type="Proteomes" id="UP000829196"/>
    </source>
</evidence>
<feature type="compositionally biased region" description="Polar residues" evidence="1">
    <location>
        <begin position="337"/>
        <end position="352"/>
    </location>
</feature>
<dbReference type="Pfam" id="PF14111">
    <property type="entry name" value="DUF4283"/>
    <property type="match status" value="1"/>
</dbReference>
<evidence type="ECO:0000313" key="3">
    <source>
        <dbReference type="EMBL" id="KAI0520167.1"/>
    </source>
</evidence>
<dbReference type="Proteomes" id="UP000829196">
    <property type="component" value="Unassembled WGS sequence"/>
</dbReference>
<evidence type="ECO:0000259" key="2">
    <source>
        <dbReference type="Pfam" id="PF14111"/>
    </source>
</evidence>
<feature type="compositionally biased region" description="Basic residues" evidence="1">
    <location>
        <begin position="266"/>
        <end position="278"/>
    </location>
</feature>
<feature type="compositionally biased region" description="Basic residues" evidence="1">
    <location>
        <begin position="415"/>
        <end position="435"/>
    </location>
</feature>
<comment type="caution">
    <text evidence="3">The sequence shown here is derived from an EMBL/GenBank/DDBJ whole genome shotgun (WGS) entry which is preliminary data.</text>
</comment>
<proteinExistence type="predicted"/>
<reference evidence="3" key="1">
    <citation type="journal article" date="2022" name="Front. Genet.">
        <title>Chromosome-Scale Assembly of the Dendrobium nobile Genome Provides Insights Into the Molecular Mechanism of the Biosynthesis of the Medicinal Active Ingredient of Dendrobium.</title>
        <authorList>
            <person name="Xu Q."/>
            <person name="Niu S.-C."/>
            <person name="Li K.-L."/>
            <person name="Zheng P.-J."/>
            <person name="Zhang X.-J."/>
            <person name="Jia Y."/>
            <person name="Liu Y."/>
            <person name="Niu Y.-X."/>
            <person name="Yu L.-H."/>
            <person name="Chen D.-F."/>
            <person name="Zhang G.-Q."/>
        </authorList>
    </citation>
    <scope>NUCLEOTIDE SEQUENCE</scope>
    <source>
        <tissue evidence="3">Leaf</tissue>
    </source>
</reference>
<keyword evidence="4" id="KW-1185">Reference proteome</keyword>
<gene>
    <name evidence="3" type="ORF">KFK09_007638</name>
</gene>